<dbReference type="InterPro" id="IPR001128">
    <property type="entry name" value="Cyt_P450"/>
</dbReference>
<dbReference type="PANTHER" id="PTHR24305">
    <property type="entry name" value="CYTOCHROME P450"/>
    <property type="match status" value="1"/>
</dbReference>
<keyword evidence="2" id="KW-0479">Metal-binding</keyword>
<dbReference type="PRINTS" id="PR00463">
    <property type="entry name" value="EP450I"/>
</dbReference>
<reference evidence="3 4" key="1">
    <citation type="submission" date="2020-07" db="EMBL/GenBank/DDBJ databases">
        <title>Sequencing the genomes of 1000 actinobacteria strains.</title>
        <authorList>
            <person name="Klenk H.-P."/>
        </authorList>
    </citation>
    <scope>NUCLEOTIDE SEQUENCE [LARGE SCALE GENOMIC DNA]</scope>
    <source>
        <strain evidence="3 4">DSM 29531</strain>
    </source>
</reference>
<dbReference type="GO" id="GO:0016705">
    <property type="term" value="F:oxidoreductase activity, acting on paired donors, with incorporation or reduction of molecular oxygen"/>
    <property type="evidence" value="ECO:0007669"/>
    <property type="project" value="InterPro"/>
</dbReference>
<keyword evidence="2" id="KW-0349">Heme</keyword>
<dbReference type="SUPFAM" id="SSF48264">
    <property type="entry name" value="Cytochrome P450"/>
    <property type="match status" value="1"/>
</dbReference>
<dbReference type="GO" id="GO:0004497">
    <property type="term" value="F:monooxygenase activity"/>
    <property type="evidence" value="ECO:0007669"/>
    <property type="project" value="InterPro"/>
</dbReference>
<dbReference type="InterPro" id="IPR036396">
    <property type="entry name" value="Cyt_P450_sf"/>
</dbReference>
<dbReference type="Gene3D" id="1.10.630.10">
    <property type="entry name" value="Cytochrome P450"/>
    <property type="match status" value="1"/>
</dbReference>
<accession>A0A853DHA1</accession>
<comment type="caution">
    <text evidence="3">The sequence shown here is derived from an EMBL/GenBank/DDBJ whole genome shotgun (WGS) entry which is preliminary data.</text>
</comment>
<dbReference type="PRINTS" id="PR00385">
    <property type="entry name" value="P450"/>
</dbReference>
<sequence length="373" mass="41442">MSTFPQPRTEPVAGHLGRWGTDPLALMQEGAALGPVFRLRLWRTAYVGFSPAWNRLVLGDLDTFRSRGGMSRLSPYLSDGIVQTDFPEHADRRAALNPGFSRTAVASLSEQMEQVVRTLLPAGRFDAVAWSSRLVRAVLSRTFLGTGGTHPVLDDFLDPMSRPLPQPFLPRPLRFRRMNAVLAERLRDPRSGSLAEVFAAHGGVPEMRVALGAGYDTTAHTLAWLLRHVALDPTHLAPERHGHVVREVLRLYPAGWLGSRVTRRPAEFEGRTIPARSLVMYSPFLTHRDPSLWERPQEFDPDRFADKVPAWGYLPFAAGPRTCLGRHYATLLLHVVLRVLADRRLLFHDGDGAMRAGVTLSPAGPQQLELVAA</sequence>
<dbReference type="GO" id="GO:0020037">
    <property type="term" value="F:heme binding"/>
    <property type="evidence" value="ECO:0007669"/>
    <property type="project" value="InterPro"/>
</dbReference>
<dbReference type="Proteomes" id="UP000571817">
    <property type="component" value="Unassembled WGS sequence"/>
</dbReference>
<evidence type="ECO:0000256" key="1">
    <source>
        <dbReference type="ARBA" id="ARBA00010617"/>
    </source>
</evidence>
<dbReference type="AlphaFoldDB" id="A0A853DHA1"/>
<dbReference type="InterPro" id="IPR002401">
    <property type="entry name" value="Cyt_P450_E_grp-I"/>
</dbReference>
<proteinExistence type="inferred from homology"/>
<dbReference type="RefSeq" id="WP_179483168.1">
    <property type="nucleotide sequence ID" value="NZ_JACCFW010000001.1"/>
</dbReference>
<feature type="binding site" description="axial binding residue" evidence="2">
    <location>
        <position position="323"/>
    </location>
    <ligand>
        <name>heme</name>
        <dbReference type="ChEBI" id="CHEBI:30413"/>
    </ligand>
    <ligandPart>
        <name>Fe</name>
        <dbReference type="ChEBI" id="CHEBI:18248"/>
    </ligandPart>
</feature>
<evidence type="ECO:0000256" key="2">
    <source>
        <dbReference type="PIRSR" id="PIRSR602401-1"/>
    </source>
</evidence>
<keyword evidence="2" id="KW-0408">Iron</keyword>
<dbReference type="InterPro" id="IPR050121">
    <property type="entry name" value="Cytochrome_P450_monoxygenase"/>
</dbReference>
<name>A0A853DHA1_9MICO</name>
<gene>
    <name evidence="3" type="ORF">HNR15_003030</name>
</gene>
<organism evidence="3 4">
    <name type="scientific">Allobranchiibius huperziae</name>
    <dbReference type="NCBI Taxonomy" id="1874116"/>
    <lineage>
        <taxon>Bacteria</taxon>
        <taxon>Bacillati</taxon>
        <taxon>Actinomycetota</taxon>
        <taxon>Actinomycetes</taxon>
        <taxon>Micrococcales</taxon>
        <taxon>Dermacoccaceae</taxon>
        <taxon>Allobranchiibius</taxon>
    </lineage>
</organism>
<dbReference type="Pfam" id="PF00067">
    <property type="entry name" value="p450"/>
    <property type="match status" value="1"/>
</dbReference>
<dbReference type="EMBL" id="JACCFW010000001">
    <property type="protein sequence ID" value="NYJ76067.1"/>
    <property type="molecule type" value="Genomic_DNA"/>
</dbReference>
<dbReference type="CDD" id="cd00302">
    <property type="entry name" value="cytochrome_P450"/>
    <property type="match status" value="1"/>
</dbReference>
<evidence type="ECO:0000313" key="3">
    <source>
        <dbReference type="EMBL" id="NYJ76067.1"/>
    </source>
</evidence>
<comment type="cofactor">
    <cofactor evidence="2">
        <name>heme</name>
        <dbReference type="ChEBI" id="CHEBI:30413"/>
    </cofactor>
</comment>
<keyword evidence="4" id="KW-1185">Reference proteome</keyword>
<evidence type="ECO:0000313" key="4">
    <source>
        <dbReference type="Proteomes" id="UP000571817"/>
    </source>
</evidence>
<dbReference type="PANTHER" id="PTHR24305:SF166">
    <property type="entry name" value="CYTOCHROME P450 12A4, MITOCHONDRIAL-RELATED"/>
    <property type="match status" value="1"/>
</dbReference>
<comment type="similarity">
    <text evidence="1">Belongs to the cytochrome P450 family.</text>
</comment>
<protein>
    <submittedName>
        <fullName evidence="3">Cytochrome P450</fullName>
    </submittedName>
</protein>
<dbReference type="GO" id="GO:0005506">
    <property type="term" value="F:iron ion binding"/>
    <property type="evidence" value="ECO:0007669"/>
    <property type="project" value="InterPro"/>
</dbReference>